<evidence type="ECO:0000256" key="1">
    <source>
        <dbReference type="ARBA" id="ARBA00022801"/>
    </source>
</evidence>
<dbReference type="Gene3D" id="3.40.50.1240">
    <property type="entry name" value="Phosphoglycerate mutase-like"/>
    <property type="match status" value="1"/>
</dbReference>
<reference evidence="3" key="1">
    <citation type="journal article" date="2019" name="Int. J. Syst. Evol. Microbiol.">
        <title>The Global Catalogue of Microorganisms (GCM) 10K type strain sequencing project: providing services to taxonomists for standard genome sequencing and annotation.</title>
        <authorList>
            <consortium name="The Broad Institute Genomics Platform"/>
            <consortium name="The Broad Institute Genome Sequencing Center for Infectious Disease"/>
            <person name="Wu L."/>
            <person name="Ma J."/>
        </authorList>
    </citation>
    <scope>NUCLEOTIDE SEQUENCE [LARGE SCALE GENOMIC DNA]</scope>
    <source>
        <strain evidence="3">JCM 17759</strain>
    </source>
</reference>
<sequence>MAELIMIRHAEVEARWKSICYGASDVPLSEAGLLQSQRLADRWKHRPQPICVYHSGVRRTELLARMIAGHFPSLNLVADARLCERDYGDWQGKSWDEVYAADPDFHRLIHQPETYRPPRGESTSVMQSRIAEWFASVIKSTSEGTVIAISHSGPMAALAGHCLNLHASQWEPWMMKPLEAIRLRWDRCDGQVHVSRDGRR</sequence>
<protein>
    <submittedName>
        <fullName evidence="2">Histidine phosphatase family protein</fullName>
    </submittedName>
</protein>
<dbReference type="CDD" id="cd07067">
    <property type="entry name" value="HP_PGM_like"/>
    <property type="match status" value="1"/>
</dbReference>
<keyword evidence="3" id="KW-1185">Reference proteome</keyword>
<dbReference type="Pfam" id="PF00300">
    <property type="entry name" value="His_Phos_1"/>
    <property type="match status" value="1"/>
</dbReference>
<dbReference type="Proteomes" id="UP001500840">
    <property type="component" value="Unassembled WGS sequence"/>
</dbReference>
<dbReference type="PANTHER" id="PTHR46517:SF1">
    <property type="entry name" value="FRUCTOSE-2,6-BISPHOSPHATASE TIGAR"/>
    <property type="match status" value="1"/>
</dbReference>
<accession>A0ABP8NV03</accession>
<name>A0ABP8NV03_9BACT</name>
<evidence type="ECO:0000313" key="2">
    <source>
        <dbReference type="EMBL" id="GAA4471705.1"/>
    </source>
</evidence>
<evidence type="ECO:0000313" key="3">
    <source>
        <dbReference type="Proteomes" id="UP001500840"/>
    </source>
</evidence>
<dbReference type="InterPro" id="IPR029033">
    <property type="entry name" value="His_PPase_superfam"/>
</dbReference>
<gene>
    <name evidence="2" type="ORF">GCM10023156_66720</name>
</gene>
<dbReference type="RefSeq" id="WP_345327968.1">
    <property type="nucleotide sequence ID" value="NZ_BAABGA010000120.1"/>
</dbReference>
<proteinExistence type="predicted"/>
<dbReference type="InterPro" id="IPR051695">
    <property type="entry name" value="Phosphoglycerate_Mutase"/>
</dbReference>
<dbReference type="PANTHER" id="PTHR46517">
    <property type="entry name" value="FRUCTOSE-2,6-BISPHOSPHATASE TIGAR"/>
    <property type="match status" value="1"/>
</dbReference>
<dbReference type="SUPFAM" id="SSF53254">
    <property type="entry name" value="Phosphoglycerate mutase-like"/>
    <property type="match status" value="1"/>
</dbReference>
<comment type="caution">
    <text evidence="2">The sequence shown here is derived from an EMBL/GenBank/DDBJ whole genome shotgun (WGS) entry which is preliminary data.</text>
</comment>
<keyword evidence="1" id="KW-0378">Hydrolase</keyword>
<organism evidence="2 3">
    <name type="scientific">Novipirellula rosea</name>
    <dbReference type="NCBI Taxonomy" id="1031540"/>
    <lineage>
        <taxon>Bacteria</taxon>
        <taxon>Pseudomonadati</taxon>
        <taxon>Planctomycetota</taxon>
        <taxon>Planctomycetia</taxon>
        <taxon>Pirellulales</taxon>
        <taxon>Pirellulaceae</taxon>
        <taxon>Novipirellula</taxon>
    </lineage>
</organism>
<dbReference type="SMART" id="SM00855">
    <property type="entry name" value="PGAM"/>
    <property type="match status" value="1"/>
</dbReference>
<dbReference type="EMBL" id="BAABGA010000120">
    <property type="protein sequence ID" value="GAA4471705.1"/>
    <property type="molecule type" value="Genomic_DNA"/>
</dbReference>
<dbReference type="InterPro" id="IPR013078">
    <property type="entry name" value="His_Pase_superF_clade-1"/>
</dbReference>